<keyword evidence="1" id="KW-0547">Nucleotide-binding</keyword>
<comment type="caution">
    <text evidence="5">The sequence shown here is derived from an EMBL/GenBank/DDBJ whole genome shotgun (WGS) entry which is preliminary data.</text>
</comment>
<dbReference type="InterPro" id="IPR011545">
    <property type="entry name" value="DEAD/DEAH_box_helicase_dom"/>
</dbReference>
<evidence type="ECO:0000256" key="1">
    <source>
        <dbReference type="ARBA" id="ARBA00022741"/>
    </source>
</evidence>
<keyword evidence="5" id="KW-0347">Helicase</keyword>
<dbReference type="Pfam" id="PF00271">
    <property type="entry name" value="Helicase_C"/>
    <property type="match status" value="1"/>
</dbReference>
<dbReference type="InterPro" id="IPR027417">
    <property type="entry name" value="P-loop_NTPase"/>
</dbReference>
<feature type="domain" description="Helicase ATP-binding" evidence="3">
    <location>
        <begin position="116"/>
        <end position="321"/>
    </location>
</feature>
<keyword evidence="6" id="KW-1185">Reference proteome</keyword>
<accession>A0ABW9Z3D4</accession>
<dbReference type="EMBL" id="JAAAXJ010000031">
    <property type="protein sequence ID" value="NBJ27207.1"/>
    <property type="molecule type" value="Genomic_DNA"/>
</dbReference>
<evidence type="ECO:0000313" key="5">
    <source>
        <dbReference type="EMBL" id="NBJ27207.1"/>
    </source>
</evidence>
<sequence length="2054" mass="227886">MNAVTSFDTLERIGRRSTAAVVGWAGLKSHSLRRHLLETLPGTGHAGAFVANPVIEAVHGWEVADQTFGELAGSLLRPSLVDALDGTGLPKPDGRERYRLERSRRPYSHQLTAWKQLLAPEPRSVLVSSGTGSGKTECFVVPMLEDLVREAEDRGGPIRGVRAIMIYPLNALINSQRERLSDWIAPFKGAIRFCLYNGSTPKDVPNAEQMNTPEEVRSRRLLRANPPPILVTNTTMLEYMLIRQEDQPIIQQSQGKLRYIVLDEAHSYVGSQAAELSLLLRRVTRAFGVSPSEVRFVATSATIGKEGDPAVREALQRFLADVAGVPLSNVDVIEGKRSLPELPPVDPFAKLPDRFDGLDDLFDRLGRSPDFRRGFDQLRTRPMSLSQWCEAVGVDEDRGADLLVAASQAQKDGRLLQPLKIHAFHRSQGGVWVCPDPRCPGLKGTSLEGGDWSFGSVFHERIDQCPSCRTRAFELLFCTGCGTEMLDAQTVFSQDGTERLTSRPPNPLEDEFLAELDDEVPDDEALDLYPDGPLASDEVLIVASGGQAIRIDPGTGQILEKETDAGLALRITRERDQCPGCQGFFKVGNARLAHVRVGAPFLLSNIVPELLDDAAPTLATKDNKGPFPAEGRQLLTFTDSRQGTARLAAKLQAEAERNYVRALLYHSVQASPAMAPHQEAELQGKRELLANLEKQMAEKPDLAAAMAPFRDDLIRGIQSLQPKERVLSWSDAIQAIKSDETCMRWIKSDIWGKRDIRFNQADDFAKFALLREVIRRPNKQNSIETMGLIRITFQEIERITTVPRDFSDRGGTLEDWKDFLTLCTVRVLRGSYAVAVDPGILHWIAPKVRSKYVITWGDPRAGQRPHQVFWPQISNKPSARRPIMLSLLAQAFGLSFDEAIDREIMISIMESAWSAIQPILLPAADGSQLNPERFNFAPLKTGAVCPLTHRILDRTFKGLSPYPMLKSGGDVFFQASPIEMPQFPFPFRSRDGRQVTRSEIDDWAQTDERVASARERGVWTDLHDRIARFDAFYRSAEHSAQQPGPLLREYEREYRRGQINVLNCSTTMEMGVDIGSIGTVLNTNVPPSAASYRQRVGRAGRRGQSMALSLTLCKNVPTDLAVFRDPISLLTRTIAAPRVTLDSNIIVQRHVNAFLLGAFLAGKGAELQKLETGAFFGLMADGTRMEAGSSPGDKFSEWLESSECRQNPDLRAGVDLLLRGSLLEGKTDAAVDSSREAIADVRSAVEREWDAIRVDMTDLAGRDAAQMALQFQMRRLVEEFLLRELIKRSYLPGHGFPTDVVIFDNSTIHVNKRQDGPADDRQRRTAPREFPSRELDRAIRDYAPGADVVVDGVVYKSAGVRLDWKRPALETTVRDIQALRTAWRCERCGATDTSHNIPEVCPACAQSGSLKWYRYLRPSGFTCDPVEKPHAEVEKTDFIPSKLPWVTARGGEWMSLADASVGRFRASRSGMVFHHTLGARGYGYAICLDCGRAAEEDGPPHMMPPVPRSMSNHRPLRVTKKNGGRLVCSGVEKNFPVQRHHALGYEVTTDVFEIQFEELEDVAVGLPIAVAMRDALARILGIEASEMGLGVTQTREWEGMPARWSIFLYDQASGGAGFSVNAAGLISDVIRGAADILNCPNGRSCRHGCSECILAKDVETYASTMEREKAFRFLADKILPRLQIAPEDHLFGATTRLETQLLADSILRQLDRDPTSKLFIWFDGVPSTWDLEHWSIVDVIRRLSLRGRDIDVIAREDVIKGLPVQERIALFGRVMKAGATLRVTPKIPQAGGGTLLAHVKGDARSVVWGTRDLEALQPSSKWGFPRLPLVRAEVPQVYHPGTAVNPADFLQIAPGASLVSIGRELDGPVDGFGGAFWKLLAAKAPALAERIKAGDSLKEVTYSDRYVFSPLTVRLVHGLLERLPGLAKDTIVRVQVGAVPNPRVSPYLVHHDWMLNDHRKQVTDHLLGSLSNAATVTYLDKSQMEHARVLILRYPGATVRILFDQGMGYWQSESAIRYDFGSSPADQRRQAKNLKFRIKAGSHNPTWVVVSKET</sequence>
<dbReference type="PROSITE" id="PS51194">
    <property type="entry name" value="HELICASE_CTER"/>
    <property type="match status" value="1"/>
</dbReference>
<dbReference type="PROSITE" id="PS51192">
    <property type="entry name" value="HELICASE_ATP_BIND_1"/>
    <property type="match status" value="1"/>
</dbReference>
<proteinExistence type="predicted"/>
<dbReference type="InterPro" id="IPR018973">
    <property type="entry name" value="MZB"/>
</dbReference>
<keyword evidence="5" id="KW-0378">Hydrolase</keyword>
<dbReference type="RefSeq" id="WP_161726657.1">
    <property type="nucleotide sequence ID" value="NZ_JAAAXI010000041.1"/>
</dbReference>
<dbReference type="Proteomes" id="UP000818323">
    <property type="component" value="Unassembled WGS sequence"/>
</dbReference>
<protein>
    <submittedName>
        <fullName evidence="5">DEAD/DEAH box helicase</fullName>
    </submittedName>
</protein>
<dbReference type="PANTHER" id="PTHR47957">
    <property type="entry name" value="ATP-DEPENDENT HELICASE HRQ1"/>
    <property type="match status" value="1"/>
</dbReference>
<evidence type="ECO:0000313" key="6">
    <source>
        <dbReference type="Proteomes" id="UP000818323"/>
    </source>
</evidence>
<evidence type="ECO:0000256" key="2">
    <source>
        <dbReference type="ARBA" id="ARBA00022840"/>
    </source>
</evidence>
<dbReference type="Gene3D" id="3.40.50.300">
    <property type="entry name" value="P-loop containing nucleotide triphosphate hydrolases"/>
    <property type="match status" value="2"/>
</dbReference>
<name>A0ABW9Z3D4_9HYPH</name>
<reference evidence="5 6" key="1">
    <citation type="submission" date="2020-01" db="EMBL/GenBank/DDBJ databases">
        <title>Microvirga sp. nov., an arsenate reduction bacterium isolated from Tibet hotspring sediments.</title>
        <authorList>
            <person name="Yuan C.-G."/>
        </authorList>
    </citation>
    <scope>NUCLEOTIDE SEQUENCE [LARGE SCALE GENOMIC DNA]</scope>
    <source>
        <strain evidence="5 6">SYSU G3D203</strain>
    </source>
</reference>
<dbReference type="SMART" id="SM00490">
    <property type="entry name" value="HELICc"/>
    <property type="match status" value="1"/>
</dbReference>
<keyword evidence="2" id="KW-0067">ATP-binding</keyword>
<dbReference type="Pfam" id="PF00270">
    <property type="entry name" value="DEAD"/>
    <property type="match status" value="1"/>
</dbReference>
<organism evidence="5 6">
    <name type="scientific">Microvirga arsenatis</name>
    <dbReference type="NCBI Taxonomy" id="2692265"/>
    <lineage>
        <taxon>Bacteria</taxon>
        <taxon>Pseudomonadati</taxon>
        <taxon>Pseudomonadota</taxon>
        <taxon>Alphaproteobacteria</taxon>
        <taxon>Hyphomicrobiales</taxon>
        <taxon>Methylobacteriaceae</taxon>
        <taxon>Microvirga</taxon>
    </lineage>
</organism>
<dbReference type="InterPro" id="IPR001650">
    <property type="entry name" value="Helicase_C-like"/>
</dbReference>
<gene>
    <name evidence="5" type="ORF">GR303_23075</name>
</gene>
<dbReference type="Pfam" id="PF09369">
    <property type="entry name" value="MZB"/>
    <property type="match status" value="1"/>
</dbReference>
<dbReference type="SMART" id="SM00487">
    <property type="entry name" value="DEXDc"/>
    <property type="match status" value="1"/>
</dbReference>
<evidence type="ECO:0000259" key="4">
    <source>
        <dbReference type="PROSITE" id="PS51194"/>
    </source>
</evidence>
<dbReference type="SUPFAM" id="SSF52540">
    <property type="entry name" value="P-loop containing nucleoside triphosphate hydrolases"/>
    <property type="match status" value="2"/>
</dbReference>
<dbReference type="InterPro" id="IPR014001">
    <property type="entry name" value="Helicase_ATP-bd"/>
</dbReference>
<dbReference type="GO" id="GO:0004386">
    <property type="term" value="F:helicase activity"/>
    <property type="evidence" value="ECO:0007669"/>
    <property type="project" value="UniProtKB-KW"/>
</dbReference>
<dbReference type="PANTHER" id="PTHR47957:SF3">
    <property type="entry name" value="ATP-DEPENDENT HELICASE HRQ1"/>
    <property type="match status" value="1"/>
</dbReference>
<feature type="domain" description="Helicase C-terminal" evidence="4">
    <location>
        <begin position="999"/>
        <end position="1146"/>
    </location>
</feature>
<evidence type="ECO:0000259" key="3">
    <source>
        <dbReference type="PROSITE" id="PS51192"/>
    </source>
</evidence>